<feature type="compositionally biased region" description="Low complexity" evidence="1">
    <location>
        <begin position="366"/>
        <end position="376"/>
    </location>
</feature>
<dbReference type="EMBL" id="JBHSWW010000032">
    <property type="protein sequence ID" value="MFC6752657.1"/>
    <property type="molecule type" value="Genomic_DNA"/>
</dbReference>
<feature type="compositionally biased region" description="Low complexity" evidence="1">
    <location>
        <begin position="171"/>
        <end position="189"/>
    </location>
</feature>
<evidence type="ECO:0000256" key="1">
    <source>
        <dbReference type="SAM" id="MobiDB-lite"/>
    </source>
</evidence>
<feature type="compositionally biased region" description="Acidic residues" evidence="1">
    <location>
        <begin position="349"/>
        <end position="362"/>
    </location>
</feature>
<evidence type="ECO:0000313" key="3">
    <source>
        <dbReference type="Proteomes" id="UP001596442"/>
    </source>
</evidence>
<comment type="caution">
    <text evidence="2">The sequence shown here is derived from an EMBL/GenBank/DDBJ whole genome shotgun (WGS) entry which is preliminary data.</text>
</comment>
<sequence length="454" mass="45412">MGLRCLLGHDFSEPEIEKEREEDGREVVTTVREVKTCSRCGETQVVSENTEVTTIEQLADHAAGDEGTNRGATETATGAVAETGTAAAGDAGDVGDTGDAGDTGNAVDATGSGGIAAGDGVDVSKTPDLDRTADDVASGVEDDAVILDDDPGPTDPDPTDEEPIDEEPTDPADAAESASSVDAAGSASEPATDPTSGAAADSASDSDSASDLAADDEDAELIDSNGSDDTARTAATETGATAAADNQSDAAGSEAATGGETSAEDDGGVILDDDTTADDGDRAHGAWPADDAETDDAETDDGSTGGGDHTPWPEQRGEDEGFSAEVGGSGDADVEFGGGLTPEPADPTAESDPDTEYVEAPDDGIATGTGSGASTASDDRSSRDIDADADGTSPDAGSGIAHGDSPDFERPEAPVASEYYCPACGMTREIDGNSLRPGDICPDCKRGYIDERPI</sequence>
<feature type="compositionally biased region" description="Low complexity" evidence="1">
    <location>
        <begin position="71"/>
        <end position="91"/>
    </location>
</feature>
<dbReference type="AlphaFoldDB" id="A0ABD5S9G1"/>
<feature type="region of interest" description="Disordered" evidence="1">
    <location>
        <begin position="427"/>
        <end position="446"/>
    </location>
</feature>
<keyword evidence="3" id="KW-1185">Reference proteome</keyword>
<name>A0ABD5S9G1_9EURY</name>
<feature type="compositionally biased region" description="Low complexity" evidence="1">
    <location>
        <begin position="198"/>
        <end position="212"/>
    </location>
</feature>
<feature type="compositionally biased region" description="Basic and acidic residues" evidence="1">
    <location>
        <begin position="377"/>
        <end position="386"/>
    </location>
</feature>
<feature type="compositionally biased region" description="Acidic residues" evidence="1">
    <location>
        <begin position="290"/>
        <end position="301"/>
    </location>
</feature>
<feature type="compositionally biased region" description="Low complexity" evidence="1">
    <location>
        <begin position="232"/>
        <end position="261"/>
    </location>
</feature>
<feature type="compositionally biased region" description="Basic and acidic residues" evidence="1">
    <location>
        <begin position="125"/>
        <end position="134"/>
    </location>
</feature>
<evidence type="ECO:0008006" key="4">
    <source>
        <dbReference type="Google" id="ProtNLM"/>
    </source>
</evidence>
<feature type="compositionally biased region" description="Acidic residues" evidence="1">
    <location>
        <begin position="140"/>
        <end position="170"/>
    </location>
</feature>
<dbReference type="RefSeq" id="WP_379779553.1">
    <property type="nucleotide sequence ID" value="NZ_JBHSWW010000032.1"/>
</dbReference>
<proteinExistence type="predicted"/>
<dbReference type="InterPro" id="IPR055519">
    <property type="entry name" value="DUF7093"/>
</dbReference>
<organism evidence="2 3">
    <name type="scientific">Halorubrum tibetense</name>
    <dbReference type="NCBI Taxonomy" id="175631"/>
    <lineage>
        <taxon>Archaea</taxon>
        <taxon>Methanobacteriati</taxon>
        <taxon>Methanobacteriota</taxon>
        <taxon>Stenosarchaea group</taxon>
        <taxon>Halobacteria</taxon>
        <taxon>Halobacteriales</taxon>
        <taxon>Haloferacaceae</taxon>
        <taxon>Halorubrum</taxon>
    </lineage>
</organism>
<evidence type="ECO:0000313" key="2">
    <source>
        <dbReference type="EMBL" id="MFC6752657.1"/>
    </source>
</evidence>
<feature type="compositionally biased region" description="Acidic residues" evidence="1">
    <location>
        <begin position="262"/>
        <end position="278"/>
    </location>
</feature>
<feature type="compositionally biased region" description="Low complexity" evidence="1">
    <location>
        <begin position="100"/>
        <end position="110"/>
    </location>
</feature>
<feature type="region of interest" description="Disordered" evidence="1">
    <location>
        <begin position="60"/>
        <end position="413"/>
    </location>
</feature>
<reference evidence="2 3" key="1">
    <citation type="journal article" date="2019" name="Int. J. Syst. Evol. Microbiol.">
        <title>The Global Catalogue of Microorganisms (GCM) 10K type strain sequencing project: providing services to taxonomists for standard genome sequencing and annotation.</title>
        <authorList>
            <consortium name="The Broad Institute Genomics Platform"/>
            <consortium name="The Broad Institute Genome Sequencing Center for Infectious Disease"/>
            <person name="Wu L."/>
            <person name="Ma J."/>
        </authorList>
    </citation>
    <scope>NUCLEOTIDE SEQUENCE [LARGE SCALE GENOMIC DNA]</scope>
    <source>
        <strain evidence="2 3">CGMCC 1.3239</strain>
    </source>
</reference>
<feature type="compositionally biased region" description="Basic and acidic residues" evidence="1">
    <location>
        <begin position="10"/>
        <end position="24"/>
    </location>
</feature>
<gene>
    <name evidence="2" type="ORF">ACFQEU_04140</name>
</gene>
<feature type="region of interest" description="Disordered" evidence="1">
    <location>
        <begin position="1"/>
        <end position="24"/>
    </location>
</feature>
<protein>
    <recommendedName>
        <fullName evidence="4">Oxidoreductase</fullName>
    </recommendedName>
</protein>
<dbReference type="Pfam" id="PF23373">
    <property type="entry name" value="DUF7093"/>
    <property type="match status" value="2"/>
</dbReference>
<dbReference type="Proteomes" id="UP001596442">
    <property type="component" value="Unassembled WGS sequence"/>
</dbReference>
<accession>A0ABD5S9G1</accession>